<comment type="subcellular location">
    <subcellularLocation>
        <location evidence="1">Cell membrane</location>
        <topology evidence="1">Peripheral membrane protein</topology>
    </subcellularLocation>
</comment>
<dbReference type="CDD" id="cd03257">
    <property type="entry name" value="ABC_NikE_OppD_transporters"/>
    <property type="match status" value="1"/>
</dbReference>
<dbReference type="PANTHER" id="PTHR43297">
    <property type="entry name" value="OLIGOPEPTIDE TRANSPORT ATP-BINDING PROTEIN APPD"/>
    <property type="match status" value="1"/>
</dbReference>
<dbReference type="NCBIfam" id="TIGR01727">
    <property type="entry name" value="oligo_HPY"/>
    <property type="match status" value="1"/>
</dbReference>
<evidence type="ECO:0000313" key="10">
    <source>
        <dbReference type="EMBL" id="MFD2679341.1"/>
    </source>
</evidence>
<dbReference type="PANTHER" id="PTHR43297:SF2">
    <property type="entry name" value="DIPEPTIDE TRANSPORT ATP-BINDING PROTEIN DPPD"/>
    <property type="match status" value="1"/>
</dbReference>
<evidence type="ECO:0000256" key="2">
    <source>
        <dbReference type="ARBA" id="ARBA00005417"/>
    </source>
</evidence>
<reference evidence="11" key="1">
    <citation type="journal article" date="2019" name="Int. J. Syst. Evol. Microbiol.">
        <title>The Global Catalogue of Microorganisms (GCM) 10K type strain sequencing project: providing services to taxonomists for standard genome sequencing and annotation.</title>
        <authorList>
            <consortium name="The Broad Institute Genomics Platform"/>
            <consortium name="The Broad Institute Genome Sequencing Center for Infectious Disease"/>
            <person name="Wu L."/>
            <person name="Ma J."/>
        </authorList>
    </citation>
    <scope>NUCLEOTIDE SEQUENCE [LARGE SCALE GENOMIC DNA]</scope>
    <source>
        <strain evidence="11">KCTC 3913</strain>
    </source>
</reference>
<dbReference type="Gene3D" id="3.40.50.300">
    <property type="entry name" value="P-loop containing nucleotide triphosphate hydrolases"/>
    <property type="match status" value="1"/>
</dbReference>
<evidence type="ECO:0000256" key="3">
    <source>
        <dbReference type="ARBA" id="ARBA00022448"/>
    </source>
</evidence>
<keyword evidence="7" id="KW-0472">Membrane</keyword>
<keyword evidence="3" id="KW-0813">Transport</keyword>
<dbReference type="InterPro" id="IPR027417">
    <property type="entry name" value="P-loop_NTPase"/>
</dbReference>
<dbReference type="RefSeq" id="WP_377931902.1">
    <property type="nucleotide sequence ID" value="NZ_JBHUMF010000002.1"/>
</dbReference>
<comment type="caution">
    <text evidence="10">The sequence shown here is derived from an EMBL/GenBank/DDBJ whole genome shotgun (WGS) entry which is preliminary data.</text>
</comment>
<sequence length="347" mass="38397">MSEALLNVKDLKVAFENKKNKTTIVDGVSFHVNKGETLCVVGESGCGKSLTSLSIMGLLPKTGKVDGGQILFKDDDLSKKTQKQMSKIRGKKLSMIFQEPMTSLNPVHTVGRQIMETIMLHEKMNKKAARQRAIDMLKLVGIPSPEARIDAYPHELSGGMRQRVMIAIALSCQPELLIADEPTTALDVTIQAQILELMKKLQEELNMGIIMITHDLAVVSEVADEVLVMYAGKAVEQASRDQLFEKPLHPYTQGLLNCIPTINNEEEKEELFVIKGTVPTADNMPVGCRFADRCPIAQEVCFASQPPTVNIDDHRVACWSYTEQWNHQEGGEQNDTSAGDYQQAISS</sequence>
<evidence type="ECO:0000256" key="4">
    <source>
        <dbReference type="ARBA" id="ARBA00022475"/>
    </source>
</evidence>
<evidence type="ECO:0000313" key="11">
    <source>
        <dbReference type="Proteomes" id="UP001597506"/>
    </source>
</evidence>
<keyword evidence="11" id="KW-1185">Reference proteome</keyword>
<evidence type="ECO:0000256" key="7">
    <source>
        <dbReference type="ARBA" id="ARBA00023136"/>
    </source>
</evidence>
<evidence type="ECO:0000256" key="6">
    <source>
        <dbReference type="ARBA" id="ARBA00022840"/>
    </source>
</evidence>
<evidence type="ECO:0000256" key="1">
    <source>
        <dbReference type="ARBA" id="ARBA00004202"/>
    </source>
</evidence>
<dbReference type="InterPro" id="IPR050388">
    <property type="entry name" value="ABC_Ni/Peptide_Import"/>
</dbReference>
<comment type="similarity">
    <text evidence="2">Belongs to the ABC transporter superfamily.</text>
</comment>
<dbReference type="InterPro" id="IPR017871">
    <property type="entry name" value="ABC_transporter-like_CS"/>
</dbReference>
<dbReference type="SUPFAM" id="SSF52540">
    <property type="entry name" value="P-loop containing nucleoside triphosphate hydrolases"/>
    <property type="match status" value="1"/>
</dbReference>
<evidence type="ECO:0000259" key="9">
    <source>
        <dbReference type="PROSITE" id="PS50893"/>
    </source>
</evidence>
<dbReference type="PROSITE" id="PS00211">
    <property type="entry name" value="ABC_TRANSPORTER_1"/>
    <property type="match status" value="1"/>
</dbReference>
<feature type="domain" description="ABC transporter" evidence="9">
    <location>
        <begin position="6"/>
        <end position="256"/>
    </location>
</feature>
<evidence type="ECO:0000256" key="5">
    <source>
        <dbReference type="ARBA" id="ARBA00022741"/>
    </source>
</evidence>
<proteinExistence type="inferred from homology"/>
<dbReference type="Pfam" id="PF00005">
    <property type="entry name" value="ABC_tran"/>
    <property type="match status" value="1"/>
</dbReference>
<dbReference type="Proteomes" id="UP001597506">
    <property type="component" value="Unassembled WGS sequence"/>
</dbReference>
<name>A0ABW5RM16_9BACI</name>
<gene>
    <name evidence="10" type="ORF">ACFSUL_01110</name>
</gene>
<keyword evidence="5" id="KW-0547">Nucleotide-binding</keyword>
<dbReference type="InterPro" id="IPR003593">
    <property type="entry name" value="AAA+_ATPase"/>
</dbReference>
<protein>
    <submittedName>
        <fullName evidence="10">ABC transporter ATP-binding protein</fullName>
    </submittedName>
</protein>
<organism evidence="10 11">
    <name type="scientific">Bacillus seohaeanensis</name>
    <dbReference type="NCBI Taxonomy" id="284580"/>
    <lineage>
        <taxon>Bacteria</taxon>
        <taxon>Bacillati</taxon>
        <taxon>Bacillota</taxon>
        <taxon>Bacilli</taxon>
        <taxon>Bacillales</taxon>
        <taxon>Bacillaceae</taxon>
        <taxon>Bacillus</taxon>
    </lineage>
</organism>
<dbReference type="GO" id="GO:0005524">
    <property type="term" value="F:ATP binding"/>
    <property type="evidence" value="ECO:0007669"/>
    <property type="project" value="UniProtKB-KW"/>
</dbReference>
<feature type="region of interest" description="Disordered" evidence="8">
    <location>
        <begin position="328"/>
        <end position="347"/>
    </location>
</feature>
<keyword evidence="4" id="KW-1003">Cell membrane</keyword>
<dbReference type="EMBL" id="JBHUMF010000002">
    <property type="protein sequence ID" value="MFD2679341.1"/>
    <property type="molecule type" value="Genomic_DNA"/>
</dbReference>
<dbReference type="SMART" id="SM00382">
    <property type="entry name" value="AAA"/>
    <property type="match status" value="1"/>
</dbReference>
<dbReference type="PROSITE" id="PS50893">
    <property type="entry name" value="ABC_TRANSPORTER_2"/>
    <property type="match status" value="1"/>
</dbReference>
<keyword evidence="6 10" id="KW-0067">ATP-binding</keyword>
<evidence type="ECO:0000256" key="8">
    <source>
        <dbReference type="SAM" id="MobiDB-lite"/>
    </source>
</evidence>
<accession>A0ABW5RM16</accession>
<dbReference type="InterPro" id="IPR003439">
    <property type="entry name" value="ABC_transporter-like_ATP-bd"/>
</dbReference>
<dbReference type="Pfam" id="PF08352">
    <property type="entry name" value="oligo_HPY"/>
    <property type="match status" value="1"/>
</dbReference>
<dbReference type="InterPro" id="IPR013563">
    <property type="entry name" value="Oligopep_ABC_C"/>
</dbReference>